<protein>
    <submittedName>
        <fullName evidence="2">Uncharacterized protein</fullName>
    </submittedName>
</protein>
<dbReference type="Proteomes" id="UP000481153">
    <property type="component" value="Unassembled WGS sequence"/>
</dbReference>
<accession>A0A6G0XW41</accession>
<keyword evidence="3" id="KW-1185">Reference proteome</keyword>
<proteinExistence type="predicted"/>
<comment type="caution">
    <text evidence="2">The sequence shown here is derived from an EMBL/GenBank/DDBJ whole genome shotgun (WGS) entry which is preliminary data.</text>
</comment>
<evidence type="ECO:0000256" key="1">
    <source>
        <dbReference type="SAM" id="MobiDB-lite"/>
    </source>
</evidence>
<sequence>MYTDRPKPLWELFSEFKEDQEAREDNHIQLHQERFVAADSEDSDKTHETKNNADTNVSDTEVAIDSDNVRLVDRVNVLADNFSSFVHGSARLGRGSSRRGFCLWQGH</sequence>
<reference evidence="2 3" key="1">
    <citation type="submission" date="2019-07" db="EMBL/GenBank/DDBJ databases">
        <title>Genomics analysis of Aphanomyces spp. identifies a new class of oomycete effector associated with host adaptation.</title>
        <authorList>
            <person name="Gaulin E."/>
        </authorList>
    </citation>
    <scope>NUCLEOTIDE SEQUENCE [LARGE SCALE GENOMIC DNA]</scope>
    <source>
        <strain evidence="2 3">ATCC 201684</strain>
    </source>
</reference>
<gene>
    <name evidence="2" type="ORF">Ae201684_000526</name>
</gene>
<name>A0A6G0XW41_9STRA</name>
<dbReference type="AlphaFoldDB" id="A0A6G0XW41"/>
<feature type="region of interest" description="Disordered" evidence="1">
    <location>
        <begin position="36"/>
        <end position="58"/>
    </location>
</feature>
<evidence type="ECO:0000313" key="2">
    <source>
        <dbReference type="EMBL" id="KAF0744939.1"/>
    </source>
</evidence>
<dbReference type="EMBL" id="VJMJ01000003">
    <property type="protein sequence ID" value="KAF0744939.1"/>
    <property type="molecule type" value="Genomic_DNA"/>
</dbReference>
<evidence type="ECO:0000313" key="3">
    <source>
        <dbReference type="Proteomes" id="UP000481153"/>
    </source>
</evidence>
<organism evidence="2 3">
    <name type="scientific">Aphanomyces euteiches</name>
    <dbReference type="NCBI Taxonomy" id="100861"/>
    <lineage>
        <taxon>Eukaryota</taxon>
        <taxon>Sar</taxon>
        <taxon>Stramenopiles</taxon>
        <taxon>Oomycota</taxon>
        <taxon>Saprolegniomycetes</taxon>
        <taxon>Saprolegniales</taxon>
        <taxon>Verrucalvaceae</taxon>
        <taxon>Aphanomyces</taxon>
    </lineage>
</organism>